<dbReference type="HOGENOM" id="CLU_291317_0_0_6"/>
<keyword evidence="3" id="KW-0540">Nuclease</keyword>
<dbReference type="GO" id="GO:0004527">
    <property type="term" value="F:exonuclease activity"/>
    <property type="evidence" value="ECO:0007669"/>
    <property type="project" value="UniProtKB-KW"/>
</dbReference>
<feature type="coiled-coil region" evidence="1">
    <location>
        <begin position="401"/>
        <end position="438"/>
    </location>
</feature>
<dbReference type="SUPFAM" id="SSF52540">
    <property type="entry name" value="P-loop containing nucleoside triphosphate hydrolases"/>
    <property type="match status" value="2"/>
</dbReference>
<feature type="domain" description="Rad50/SbcC-type AAA" evidence="2">
    <location>
        <begin position="5"/>
        <end position="224"/>
    </location>
</feature>
<dbReference type="AlphaFoldDB" id="X0NY22"/>
<reference evidence="4" key="1">
    <citation type="submission" date="2012-12" db="EMBL/GenBank/DDBJ databases">
        <title>Genome Sequence of Photobacterium leiognathi lrivu.4.1.</title>
        <authorList>
            <person name="Urbanczyk H."/>
            <person name="Ogura Y."/>
            <person name="Hayashi T."/>
            <person name="Dunlap P.V."/>
        </authorList>
    </citation>
    <scope>NUCLEOTIDE SEQUENCE [LARGE SCALE GENOMIC DNA]</scope>
    <source>
        <strain evidence="4">lrivu.4.1</strain>
    </source>
</reference>
<proteinExistence type="predicted"/>
<dbReference type="GO" id="GO:0016887">
    <property type="term" value="F:ATP hydrolysis activity"/>
    <property type="evidence" value="ECO:0007669"/>
    <property type="project" value="InterPro"/>
</dbReference>
<dbReference type="Gene3D" id="3.40.50.300">
    <property type="entry name" value="P-loop containing nucleotide triphosphate hydrolases"/>
    <property type="match status" value="2"/>
</dbReference>
<feature type="coiled-coil region" evidence="1">
    <location>
        <begin position="635"/>
        <end position="697"/>
    </location>
</feature>
<dbReference type="Proteomes" id="UP000030675">
    <property type="component" value="Unassembled WGS sequence"/>
</dbReference>
<name>X0NY22_PHOLE</name>
<protein>
    <submittedName>
        <fullName evidence="3">Exonuclease SbcC domain protein</fullName>
    </submittedName>
</protein>
<evidence type="ECO:0000313" key="3">
    <source>
        <dbReference type="EMBL" id="GAD29034.1"/>
    </source>
</evidence>
<organism evidence="3 4">
    <name type="scientific">Photobacterium leiognathi lrivu.4.1</name>
    <dbReference type="NCBI Taxonomy" id="1248232"/>
    <lineage>
        <taxon>Bacteria</taxon>
        <taxon>Pseudomonadati</taxon>
        <taxon>Pseudomonadota</taxon>
        <taxon>Gammaproteobacteria</taxon>
        <taxon>Vibrionales</taxon>
        <taxon>Vibrionaceae</taxon>
        <taxon>Photobacterium</taxon>
    </lineage>
</organism>
<evidence type="ECO:0000259" key="2">
    <source>
        <dbReference type="Pfam" id="PF13476"/>
    </source>
</evidence>
<dbReference type="EMBL" id="DF196810">
    <property type="protein sequence ID" value="GAD29034.1"/>
    <property type="molecule type" value="Genomic_DNA"/>
</dbReference>
<dbReference type="Pfam" id="PF13476">
    <property type="entry name" value="AAA_23"/>
    <property type="match status" value="1"/>
</dbReference>
<dbReference type="InterPro" id="IPR027417">
    <property type="entry name" value="P-loop_NTPase"/>
</dbReference>
<keyword evidence="3" id="KW-0378">Hydrolase</keyword>
<dbReference type="RefSeq" id="WP_023931622.1">
    <property type="nucleotide sequence ID" value="NZ_DF196810.1"/>
</dbReference>
<keyword evidence="3" id="KW-0269">Exonuclease</keyword>
<feature type="coiled-coil region" evidence="1">
    <location>
        <begin position="175"/>
        <end position="205"/>
    </location>
</feature>
<sequence>MKIKKVEIQAFRAYDKVEDATFDFVSKDGDVSNFVTLYAPNGFGKTSFYDAVEWGVTNNISRFLRNKTENKTAARAENNKFIWRHNNSDDDTPSFVKISTDEVDNKFERYLSHKIKSNQKDTKFDDNQTDENNKYFLDVILSQEEISAFLKEDNSSLRYDKFINAFGDKGLDRKYKKLIELIQFNKNRIKEINARQKEIKELLKEDVDNSILSKINEKISAVNKNGLSFPSIKPTYNDQSDSELKIKIIEVLNIIDSELSTLVEKVSSIDKFIDSDNIGNIVDYNRGKNKLNNIDKEIEFNKIKETNIGKLESLDRKLEQYRSDYKEKKVRLSQFEYIETNLSLFENIKKSYYSKNKYLHELNKDIVTNKENKDSVVKSVNESVSKKSLLIERKNNFLDILENADDVYKDYSLRNNELNIQRQKYSELKIKLDGIKKEEKECISIIDAANSYIKSGADIYASTLTELLPNLSSDILEIKKLRDALPKYKQEYTISNVKLQDKKILDDNLKELVEKAKKIISEQNLHQCPVCNTDFKKIENLLDSINSNDYFSGIEKTLVQENDEIYRNYILAQDKIKKKLDIVKNHINNLIDKKEEQVKSLKVLRIELVNNINKIDNKIKVIQSLLDNFKSETQMRHLDDYKSDINNKIDKLELEISNLDLVIEKNKNNINIILYNIDKNESTKKLVEEQITELSKNEIVSILSSFVNDKNPLLMKDIDLSKIKNGLLSDLKELNSEVIKITSDMAFIKIKYKSFDINEVRDNLTKLIEKRYEIESKTKKVKAFIDQFVDFEFDENKDILSEIIRVKKCYQLAIKKKRNLVIDINTIEEYRNGVIPFLKHASYLEEYNISLNESNFLSKVIGVELEKERRRIASFIDERVQSFFYQDLINSFYKKIDPHPKYKDISFRCDFSNDKPRLHVLVKSEDKTIVPTLYFSSAQLNVLSLSIFLAKAINVRNPKTKKDVDTIFVDDPIQAMDSINILSVIDLLRSITINFNKQIILSTHDENFYQLIKKKVPEELFSSKFIELESYGKVSRKEESVYDW</sequence>
<evidence type="ECO:0000256" key="1">
    <source>
        <dbReference type="SAM" id="Coils"/>
    </source>
</evidence>
<evidence type="ECO:0000313" key="4">
    <source>
        <dbReference type="Proteomes" id="UP000030675"/>
    </source>
</evidence>
<keyword evidence="1" id="KW-0175">Coiled coil</keyword>
<dbReference type="GO" id="GO:0006302">
    <property type="term" value="P:double-strand break repair"/>
    <property type="evidence" value="ECO:0007669"/>
    <property type="project" value="InterPro"/>
</dbReference>
<accession>X0NY22</accession>
<gene>
    <name evidence="3" type="ORF">PLEI_0680</name>
</gene>
<dbReference type="InterPro" id="IPR038729">
    <property type="entry name" value="Rad50/SbcC_AAA"/>
</dbReference>